<name>A0A4S8WLQ3_AURPU</name>
<dbReference type="EMBL" id="QZAL01000468">
    <property type="protein sequence ID" value="THW27033.1"/>
    <property type="molecule type" value="Genomic_DNA"/>
</dbReference>
<evidence type="ECO:0000313" key="2">
    <source>
        <dbReference type="Proteomes" id="UP000310687"/>
    </source>
</evidence>
<sequence>MPYRTKFTTAWSTTVYRDSRHRYSRPTYPSREITLRYVLYAPYRATNIFAIACGMGPGLDIPHPLPNKKTRTIPWKTLTMTVTTTSSPSTAITYKPRSSETLLHMSPIISLESTNSITLRSIDFGVACNSSSVLPVQLLL</sequence>
<comment type="caution">
    <text evidence="1">The sequence shown here is derived from an EMBL/GenBank/DDBJ whole genome shotgun (WGS) entry which is preliminary data.</text>
</comment>
<dbReference type="Proteomes" id="UP000310687">
    <property type="component" value="Unassembled WGS sequence"/>
</dbReference>
<accession>A0A4S8WLQ3</accession>
<dbReference type="AlphaFoldDB" id="A0A4S8WLQ3"/>
<proteinExistence type="predicted"/>
<reference evidence="1 2" key="1">
    <citation type="submission" date="2018-10" db="EMBL/GenBank/DDBJ databases">
        <title>Fifty Aureobasidium pullulans genomes reveal a recombining polyextremotolerant generalist.</title>
        <authorList>
            <person name="Gostincar C."/>
            <person name="Turk M."/>
            <person name="Zajc J."/>
            <person name="Gunde-Cimerman N."/>
        </authorList>
    </citation>
    <scope>NUCLEOTIDE SEQUENCE [LARGE SCALE GENOMIC DNA]</scope>
    <source>
        <strain evidence="1 2">EXF-11013</strain>
    </source>
</reference>
<gene>
    <name evidence="1" type="ORF">D6D22_10796</name>
</gene>
<protein>
    <submittedName>
        <fullName evidence="1">Uncharacterized protein</fullName>
    </submittedName>
</protein>
<organism evidence="1 2">
    <name type="scientific">Aureobasidium pullulans</name>
    <name type="common">Black yeast</name>
    <name type="synonym">Pullularia pullulans</name>
    <dbReference type="NCBI Taxonomy" id="5580"/>
    <lineage>
        <taxon>Eukaryota</taxon>
        <taxon>Fungi</taxon>
        <taxon>Dikarya</taxon>
        <taxon>Ascomycota</taxon>
        <taxon>Pezizomycotina</taxon>
        <taxon>Dothideomycetes</taxon>
        <taxon>Dothideomycetidae</taxon>
        <taxon>Dothideales</taxon>
        <taxon>Saccotheciaceae</taxon>
        <taxon>Aureobasidium</taxon>
    </lineage>
</organism>
<evidence type="ECO:0000313" key="1">
    <source>
        <dbReference type="EMBL" id="THW27033.1"/>
    </source>
</evidence>